<proteinExistence type="predicted"/>
<dbReference type="PANTHER" id="PTHR46481">
    <property type="entry name" value="ZINC FINGER BED DOMAIN-CONTAINING PROTEIN 4"/>
    <property type="match status" value="1"/>
</dbReference>
<evidence type="ECO:0000313" key="2">
    <source>
        <dbReference type="EMBL" id="CAA0828080.1"/>
    </source>
</evidence>
<feature type="region of interest" description="Disordered" evidence="1">
    <location>
        <begin position="186"/>
        <end position="231"/>
    </location>
</feature>
<evidence type="ECO:0000313" key="3">
    <source>
        <dbReference type="Proteomes" id="UP001153555"/>
    </source>
</evidence>
<gene>
    <name evidence="2" type="ORF">SHERM_23775</name>
</gene>
<reference evidence="2" key="1">
    <citation type="submission" date="2019-12" db="EMBL/GenBank/DDBJ databases">
        <authorList>
            <person name="Scholes J."/>
        </authorList>
    </citation>
    <scope>NUCLEOTIDE SEQUENCE</scope>
</reference>
<dbReference type="EMBL" id="CACSLK010027752">
    <property type="protein sequence ID" value="CAA0828080.1"/>
    <property type="molecule type" value="Genomic_DNA"/>
</dbReference>
<dbReference type="PANTHER" id="PTHR46481:SF8">
    <property type="entry name" value="ZINC FINGER BED DOMAIN-CONTAINING PROTEIN RICESLEEPER 1-LIKE"/>
    <property type="match status" value="1"/>
</dbReference>
<protein>
    <submittedName>
        <fullName evidence="2">Uncharacterized protein</fullName>
    </submittedName>
</protein>
<feature type="region of interest" description="Disordered" evidence="1">
    <location>
        <begin position="1"/>
        <end position="50"/>
    </location>
</feature>
<keyword evidence="3" id="KW-1185">Reference proteome</keyword>
<dbReference type="InterPro" id="IPR052035">
    <property type="entry name" value="ZnF_BED_domain_contain"/>
</dbReference>
<name>A0A9N7NCU3_STRHE</name>
<feature type="region of interest" description="Disordered" evidence="1">
    <location>
        <begin position="247"/>
        <end position="315"/>
    </location>
</feature>
<dbReference type="Proteomes" id="UP001153555">
    <property type="component" value="Unassembled WGS sequence"/>
</dbReference>
<dbReference type="AlphaFoldDB" id="A0A9N7NCU3"/>
<dbReference type="SUPFAM" id="SSF140996">
    <property type="entry name" value="Hermes dimerisation domain"/>
    <property type="match status" value="1"/>
</dbReference>
<comment type="caution">
    <text evidence="2">The sequence shown here is derived from an EMBL/GenBank/DDBJ whole genome shotgun (WGS) entry which is preliminary data.</text>
</comment>
<accession>A0A9N7NCU3</accession>
<feature type="compositionally biased region" description="Acidic residues" evidence="1">
    <location>
        <begin position="188"/>
        <end position="201"/>
    </location>
</feature>
<sequence length="315" mass="35230">MASESEKSSHSQSSNPSKDVGNSKGKKRNPNSKNPQPQKKRRLREASEGKKKRSWVWSHFKIVHKPLMVANEEGVKVEVGKTTRAECSARNVREGQKHFAVDLEGKDVVVTHWTQENCTNAAVEMIVIDEMPFSAIEKSGFRRFCAVAVPKWQIPCRKVVVKSFLTYELKLAFDRLAEEDSKYKGYFDEDEDDENDEDDVTDLIFGTEGAEGEKRKRKNRGKKRAGPPNEEDWFNLGRWFVKQLPELKGSSGSSAEPGERRSDENEFIGQPDMKAALVGVAVNGDGSNSQSPGGADKSARDFASVRDQYLPDSSA</sequence>
<organism evidence="2 3">
    <name type="scientific">Striga hermonthica</name>
    <name type="common">Purple witchweed</name>
    <name type="synonym">Buchnera hermonthica</name>
    <dbReference type="NCBI Taxonomy" id="68872"/>
    <lineage>
        <taxon>Eukaryota</taxon>
        <taxon>Viridiplantae</taxon>
        <taxon>Streptophyta</taxon>
        <taxon>Embryophyta</taxon>
        <taxon>Tracheophyta</taxon>
        <taxon>Spermatophyta</taxon>
        <taxon>Magnoliopsida</taxon>
        <taxon>eudicotyledons</taxon>
        <taxon>Gunneridae</taxon>
        <taxon>Pentapetalae</taxon>
        <taxon>asterids</taxon>
        <taxon>lamiids</taxon>
        <taxon>Lamiales</taxon>
        <taxon>Orobanchaceae</taxon>
        <taxon>Buchnereae</taxon>
        <taxon>Striga</taxon>
    </lineage>
</organism>
<feature type="compositionally biased region" description="Basic residues" evidence="1">
    <location>
        <begin position="215"/>
        <end position="225"/>
    </location>
</feature>
<evidence type="ECO:0000256" key="1">
    <source>
        <dbReference type="SAM" id="MobiDB-lite"/>
    </source>
</evidence>